<protein>
    <submittedName>
        <fullName evidence="1">Uncharacterized protein</fullName>
    </submittedName>
</protein>
<reference evidence="1" key="1">
    <citation type="submission" date="2020-08" db="EMBL/GenBank/DDBJ databases">
        <title>Multicomponent nature underlies the extraordinary mechanical properties of spider dragline silk.</title>
        <authorList>
            <person name="Kono N."/>
            <person name="Nakamura H."/>
            <person name="Mori M."/>
            <person name="Yoshida Y."/>
            <person name="Ohtoshi R."/>
            <person name="Malay A.D."/>
            <person name="Moran D.A.P."/>
            <person name="Tomita M."/>
            <person name="Numata K."/>
            <person name="Arakawa K."/>
        </authorList>
    </citation>
    <scope>NUCLEOTIDE SEQUENCE</scope>
</reference>
<sequence>MPLWRPLGRRMEFRCGSEQERAEALIKSTVQWMPQCSKFDDRGATRPYPISDSGRAPHWSSSIGSRLTICPTARTRLSAISMYVVT</sequence>
<accession>A0A8X6RA92</accession>
<gene>
    <name evidence="1" type="ORF">TNCV_1408831</name>
</gene>
<dbReference type="Proteomes" id="UP000887159">
    <property type="component" value="Unassembled WGS sequence"/>
</dbReference>
<keyword evidence="2" id="KW-1185">Reference proteome</keyword>
<evidence type="ECO:0000313" key="1">
    <source>
        <dbReference type="EMBL" id="GFX86685.1"/>
    </source>
</evidence>
<dbReference type="EMBL" id="BMAU01021013">
    <property type="protein sequence ID" value="GFX86685.1"/>
    <property type="molecule type" value="Genomic_DNA"/>
</dbReference>
<dbReference type="AlphaFoldDB" id="A0A8X6RA92"/>
<name>A0A8X6RA92_TRICX</name>
<evidence type="ECO:0000313" key="2">
    <source>
        <dbReference type="Proteomes" id="UP000887159"/>
    </source>
</evidence>
<comment type="caution">
    <text evidence="1">The sequence shown here is derived from an EMBL/GenBank/DDBJ whole genome shotgun (WGS) entry which is preliminary data.</text>
</comment>
<organism evidence="1 2">
    <name type="scientific">Trichonephila clavipes</name>
    <name type="common">Golden silk orbweaver</name>
    <name type="synonym">Nephila clavipes</name>
    <dbReference type="NCBI Taxonomy" id="2585209"/>
    <lineage>
        <taxon>Eukaryota</taxon>
        <taxon>Metazoa</taxon>
        <taxon>Ecdysozoa</taxon>
        <taxon>Arthropoda</taxon>
        <taxon>Chelicerata</taxon>
        <taxon>Arachnida</taxon>
        <taxon>Araneae</taxon>
        <taxon>Araneomorphae</taxon>
        <taxon>Entelegynae</taxon>
        <taxon>Araneoidea</taxon>
        <taxon>Nephilidae</taxon>
        <taxon>Trichonephila</taxon>
    </lineage>
</organism>
<proteinExistence type="predicted"/>